<reference evidence="3 4" key="1">
    <citation type="submission" date="2017-04" db="EMBL/GenBank/DDBJ databases">
        <title>Draft genome sequence of Zooshikella ganghwensis VG4 isolated from Red Sea sediments.</title>
        <authorList>
            <person name="Rehman Z."/>
            <person name="Alam I."/>
            <person name="Kamau A."/>
            <person name="Bajic V."/>
            <person name="Leiknes T."/>
        </authorList>
    </citation>
    <scope>NUCLEOTIDE SEQUENCE [LARGE SCALE GENOMIC DNA]</scope>
    <source>
        <strain evidence="3 4">VG4</strain>
    </source>
</reference>
<dbReference type="Proteomes" id="UP000257039">
    <property type="component" value="Unassembled WGS sequence"/>
</dbReference>
<proteinExistence type="inferred from homology"/>
<dbReference type="InterPro" id="IPR050190">
    <property type="entry name" value="UPF0213_domain"/>
</dbReference>
<dbReference type="InterPro" id="IPR000305">
    <property type="entry name" value="GIY-YIG_endonuc"/>
</dbReference>
<dbReference type="EMBL" id="NDXW01000001">
    <property type="protein sequence ID" value="RDH46648.1"/>
    <property type="molecule type" value="Genomic_DNA"/>
</dbReference>
<dbReference type="AlphaFoldDB" id="A0A4P9VSL6"/>
<comment type="caution">
    <text evidence="3">The sequence shown here is derived from an EMBL/GenBank/DDBJ whole genome shotgun (WGS) entry which is preliminary data.</text>
</comment>
<protein>
    <submittedName>
        <fullName evidence="3">GIY-YIG nuclease family protein</fullName>
    </submittedName>
</protein>
<dbReference type="RefSeq" id="WP_094789347.1">
    <property type="nucleotide sequence ID" value="NZ_NDXW01000001.1"/>
</dbReference>
<organism evidence="3 4">
    <name type="scientific">Zooshikella ganghwensis</name>
    <dbReference type="NCBI Taxonomy" id="202772"/>
    <lineage>
        <taxon>Bacteria</taxon>
        <taxon>Pseudomonadati</taxon>
        <taxon>Pseudomonadota</taxon>
        <taxon>Gammaproteobacteria</taxon>
        <taxon>Oceanospirillales</taxon>
        <taxon>Zooshikellaceae</taxon>
        <taxon>Zooshikella</taxon>
    </lineage>
</organism>
<dbReference type="CDD" id="cd10456">
    <property type="entry name" value="GIY-YIG_UPF0213"/>
    <property type="match status" value="1"/>
</dbReference>
<gene>
    <name evidence="3" type="ORF">B9G39_05475</name>
</gene>
<evidence type="ECO:0000259" key="2">
    <source>
        <dbReference type="PROSITE" id="PS50164"/>
    </source>
</evidence>
<name>A0A4P9VSL6_9GAMM</name>
<feature type="domain" description="GIY-YIG" evidence="2">
    <location>
        <begin position="9"/>
        <end position="83"/>
    </location>
</feature>
<dbReference type="PROSITE" id="PS50164">
    <property type="entry name" value="GIY_YIG"/>
    <property type="match status" value="1"/>
</dbReference>
<evidence type="ECO:0000256" key="1">
    <source>
        <dbReference type="ARBA" id="ARBA00007435"/>
    </source>
</evidence>
<comment type="similarity">
    <text evidence="1">Belongs to the UPF0213 family.</text>
</comment>
<sequence>MKKEPPTQQNWFVYLIDSDAGLYCGITTNVNRRFSEHVSGKGAKFFRRAAPKQIVYVECCANRADASQRENQIKRLTRKQKLQLIANTQ</sequence>
<evidence type="ECO:0000313" key="4">
    <source>
        <dbReference type="Proteomes" id="UP000257039"/>
    </source>
</evidence>
<dbReference type="Gene3D" id="3.40.1440.10">
    <property type="entry name" value="GIY-YIG endonuclease"/>
    <property type="match status" value="1"/>
</dbReference>
<dbReference type="PANTHER" id="PTHR34477:SF1">
    <property type="entry name" value="UPF0213 PROTEIN YHBQ"/>
    <property type="match status" value="1"/>
</dbReference>
<keyword evidence="4" id="KW-1185">Reference proteome</keyword>
<dbReference type="Pfam" id="PF01541">
    <property type="entry name" value="GIY-YIG"/>
    <property type="match status" value="1"/>
</dbReference>
<dbReference type="InterPro" id="IPR035901">
    <property type="entry name" value="GIY-YIG_endonuc_sf"/>
</dbReference>
<dbReference type="PANTHER" id="PTHR34477">
    <property type="entry name" value="UPF0213 PROTEIN YHBQ"/>
    <property type="match status" value="1"/>
</dbReference>
<evidence type="ECO:0000313" key="3">
    <source>
        <dbReference type="EMBL" id="RDH46648.1"/>
    </source>
</evidence>
<dbReference type="SUPFAM" id="SSF82771">
    <property type="entry name" value="GIY-YIG endonuclease"/>
    <property type="match status" value="1"/>
</dbReference>
<accession>A0A4P9VSL6</accession>